<dbReference type="PATRIC" id="fig|1304284.3.peg.168"/>
<dbReference type="InterPro" id="IPR024185">
    <property type="entry name" value="FTHF_cligase-like_sf"/>
</dbReference>
<dbReference type="EC" id="6.3.3.2" evidence="5"/>
<dbReference type="GO" id="GO:0030272">
    <property type="term" value="F:5-formyltetrahydrofolate cyclo-ligase activity"/>
    <property type="evidence" value="ECO:0007669"/>
    <property type="project" value="UniProtKB-EC"/>
</dbReference>
<dbReference type="Proteomes" id="UP000013378">
    <property type="component" value="Unassembled WGS sequence"/>
</dbReference>
<dbReference type="SUPFAM" id="SSF100950">
    <property type="entry name" value="NagB/RpiA/CoA transferase-like"/>
    <property type="match status" value="1"/>
</dbReference>
<dbReference type="EMBL" id="ARZA01000028">
    <property type="protein sequence ID" value="EOD01747.1"/>
    <property type="molecule type" value="Genomic_DNA"/>
</dbReference>
<dbReference type="GO" id="GO:0046872">
    <property type="term" value="F:metal ion binding"/>
    <property type="evidence" value="ECO:0007669"/>
    <property type="project" value="UniProtKB-KW"/>
</dbReference>
<dbReference type="PANTHER" id="PTHR23407">
    <property type="entry name" value="ATPASE INHIBITOR/5-FORMYLTETRAHYDROFOLATE CYCLO-LIGASE"/>
    <property type="match status" value="1"/>
</dbReference>
<dbReference type="Pfam" id="PF01812">
    <property type="entry name" value="5-FTHF_cyc-lig"/>
    <property type="match status" value="1"/>
</dbReference>
<evidence type="ECO:0000256" key="4">
    <source>
        <dbReference type="PIRSR" id="PIRSR006806-1"/>
    </source>
</evidence>
<dbReference type="OrthoDB" id="9801938at2"/>
<keyword evidence="6" id="KW-0436">Ligase</keyword>
<accession>R1AYH0</accession>
<keyword evidence="7" id="KW-1185">Reference proteome</keyword>
<sequence length="195" mass="22928">MITVQKEKLRKEILNIRNNMKKSEVEGLSEKIISRLVNMDIFKESKNVMIYLSFKNEVDTYKLLSHCKRLKKNVIVPFTVKEKKEIIPTLLKDQEKELVKSYYGYMEPSKEYLRPVNKEDIDIVIVPGVVFDERCCRIGFGGGYYDRFFSDVKDKVIKVGIAYEFQIVERVPVEEFDVPLDYVITEKRIIRKVSG</sequence>
<dbReference type="RefSeq" id="WP_006306531.1">
    <property type="nucleotide sequence ID" value="NZ_ARZA01000028.1"/>
</dbReference>
<dbReference type="STRING" id="1304284.L21TH_0173"/>
<evidence type="ECO:0000256" key="3">
    <source>
        <dbReference type="ARBA" id="ARBA00022840"/>
    </source>
</evidence>
<keyword evidence="3 4" id="KW-0067">ATP-binding</keyword>
<gene>
    <name evidence="6" type="ORF">L21TH_0173</name>
</gene>
<comment type="catalytic activity">
    <reaction evidence="5">
        <text>(6S)-5-formyl-5,6,7,8-tetrahydrofolate + ATP = (6R)-5,10-methenyltetrahydrofolate + ADP + phosphate</text>
        <dbReference type="Rhea" id="RHEA:10488"/>
        <dbReference type="ChEBI" id="CHEBI:30616"/>
        <dbReference type="ChEBI" id="CHEBI:43474"/>
        <dbReference type="ChEBI" id="CHEBI:57455"/>
        <dbReference type="ChEBI" id="CHEBI:57457"/>
        <dbReference type="ChEBI" id="CHEBI:456216"/>
        <dbReference type="EC" id="6.3.3.2"/>
    </reaction>
</comment>
<reference evidence="6 7" key="1">
    <citation type="journal article" date="2015" name="Geomicrobiol. J.">
        <title>Caldisalinibacter kiritimatiensis gen. nov., sp. nov., a moderately thermohalophilic thiosulfate-reducing bacterium from a hypersaline microbial mat.</title>
        <authorList>
            <person name="Ben Hania W."/>
            <person name="Joseph M."/>
            <person name="Fiebig A."/>
            <person name="Bunk B."/>
            <person name="Klenk H.-P."/>
            <person name="Fardeau M.-L."/>
            <person name="Spring S."/>
        </authorList>
    </citation>
    <scope>NUCLEOTIDE SEQUENCE [LARGE SCALE GENOMIC DNA]</scope>
    <source>
        <strain evidence="6 7">L21-TH-D2</strain>
    </source>
</reference>
<dbReference type="Gene3D" id="3.40.50.10420">
    <property type="entry name" value="NagB/RpiA/CoA transferase-like"/>
    <property type="match status" value="1"/>
</dbReference>
<proteinExistence type="inferred from homology"/>
<organism evidence="6 7">
    <name type="scientific">Caldisalinibacter kiritimatiensis</name>
    <dbReference type="NCBI Taxonomy" id="1304284"/>
    <lineage>
        <taxon>Bacteria</taxon>
        <taxon>Bacillati</taxon>
        <taxon>Bacillota</taxon>
        <taxon>Tissierellia</taxon>
        <taxon>Tissierellales</taxon>
        <taxon>Thermohalobacteraceae</taxon>
        <taxon>Caldisalinibacter</taxon>
    </lineage>
</organism>
<dbReference type="GO" id="GO:0035999">
    <property type="term" value="P:tetrahydrofolate interconversion"/>
    <property type="evidence" value="ECO:0007669"/>
    <property type="project" value="TreeGrafter"/>
</dbReference>
<evidence type="ECO:0000313" key="7">
    <source>
        <dbReference type="Proteomes" id="UP000013378"/>
    </source>
</evidence>
<protein>
    <recommendedName>
        <fullName evidence="5">5-formyltetrahydrofolate cyclo-ligase</fullName>
        <ecNumber evidence="5">6.3.3.2</ecNumber>
    </recommendedName>
</protein>
<dbReference type="eggNOG" id="COG0212">
    <property type="taxonomic scope" value="Bacteria"/>
</dbReference>
<feature type="binding site" evidence="4">
    <location>
        <position position="52"/>
    </location>
    <ligand>
        <name>substrate</name>
    </ligand>
</feature>
<dbReference type="AlphaFoldDB" id="R1AYH0"/>
<feature type="binding site" evidence="4">
    <location>
        <begin position="137"/>
        <end position="145"/>
    </location>
    <ligand>
        <name>ATP</name>
        <dbReference type="ChEBI" id="CHEBI:30616"/>
    </ligand>
</feature>
<keyword evidence="5" id="KW-0479">Metal-binding</keyword>
<dbReference type="PANTHER" id="PTHR23407:SF1">
    <property type="entry name" value="5-FORMYLTETRAHYDROFOLATE CYCLO-LIGASE"/>
    <property type="match status" value="1"/>
</dbReference>
<evidence type="ECO:0000256" key="2">
    <source>
        <dbReference type="ARBA" id="ARBA00022741"/>
    </source>
</evidence>
<comment type="similarity">
    <text evidence="1 5">Belongs to the 5-formyltetrahydrofolate cyclo-ligase family.</text>
</comment>
<dbReference type="InterPro" id="IPR037171">
    <property type="entry name" value="NagB/RpiA_transferase-like"/>
</dbReference>
<evidence type="ECO:0000256" key="5">
    <source>
        <dbReference type="RuleBase" id="RU361279"/>
    </source>
</evidence>
<dbReference type="InterPro" id="IPR002698">
    <property type="entry name" value="FTHF_cligase"/>
</dbReference>
<comment type="caution">
    <text evidence="6">The sequence shown here is derived from an EMBL/GenBank/DDBJ whole genome shotgun (WGS) entry which is preliminary data.</text>
</comment>
<evidence type="ECO:0000256" key="1">
    <source>
        <dbReference type="ARBA" id="ARBA00010638"/>
    </source>
</evidence>
<feature type="binding site" evidence="4">
    <location>
        <position position="57"/>
    </location>
    <ligand>
        <name>substrate</name>
    </ligand>
</feature>
<name>R1AYH0_9FIRM</name>
<dbReference type="NCBIfam" id="TIGR02727">
    <property type="entry name" value="MTHFS_bact"/>
    <property type="match status" value="1"/>
</dbReference>
<dbReference type="GO" id="GO:0005524">
    <property type="term" value="F:ATP binding"/>
    <property type="evidence" value="ECO:0007669"/>
    <property type="project" value="UniProtKB-KW"/>
</dbReference>
<keyword evidence="5" id="KW-0460">Magnesium</keyword>
<evidence type="ECO:0000313" key="6">
    <source>
        <dbReference type="EMBL" id="EOD01747.1"/>
    </source>
</evidence>
<keyword evidence="2 4" id="KW-0547">Nucleotide-binding</keyword>
<feature type="binding site" evidence="4">
    <location>
        <begin position="6"/>
        <end position="10"/>
    </location>
    <ligand>
        <name>ATP</name>
        <dbReference type="ChEBI" id="CHEBI:30616"/>
    </ligand>
</feature>
<dbReference type="PIRSF" id="PIRSF006806">
    <property type="entry name" value="FTHF_cligase"/>
    <property type="match status" value="1"/>
</dbReference>
<comment type="cofactor">
    <cofactor evidence="5">
        <name>Mg(2+)</name>
        <dbReference type="ChEBI" id="CHEBI:18420"/>
    </cofactor>
</comment>
<dbReference type="GO" id="GO:0009396">
    <property type="term" value="P:folic acid-containing compound biosynthetic process"/>
    <property type="evidence" value="ECO:0007669"/>
    <property type="project" value="TreeGrafter"/>
</dbReference>